<keyword evidence="4" id="KW-0443">Lipid metabolism</keyword>
<dbReference type="Proteomes" id="UP001162164">
    <property type="component" value="Unassembled WGS sequence"/>
</dbReference>
<dbReference type="Gene3D" id="3.90.226.10">
    <property type="entry name" value="2-enoyl-CoA Hydratase, Chain A, domain 1"/>
    <property type="match status" value="1"/>
</dbReference>
<comment type="pathway">
    <text evidence="1">Lipid metabolism; fatty acid beta-oxidation.</text>
</comment>
<evidence type="ECO:0000256" key="3">
    <source>
        <dbReference type="ARBA" id="ARBA00022832"/>
    </source>
</evidence>
<evidence type="ECO:0000256" key="2">
    <source>
        <dbReference type="ARBA" id="ARBA00005254"/>
    </source>
</evidence>
<sequence length="279" mass="31713">MLVKKAYFKSSKRCPAKQCLHLVEFVYQVTLNRPRKVNALNKTMWLEIKKSFDELARAKDCRVIVLSGAGEIIYSRRHATGSCSRCPRRRGSQSKDNVQPYCDVSEQHVATLEESRKTVLAAVHSACIGAGVAMITAADMRYCTKDAWFQVKETLEWRQTLVLYKRLPKVIGSDSLARELCYTARRMQAEEALSSGLVSSFREQRKDVGRSFKIAEEIAQKSPVAVQGTKRSLVYSRDHSLKEGLHQITLWNQLMLQSEEFVQATMGQLTKDNVKFSKL</sequence>
<protein>
    <submittedName>
        <fullName evidence="6">Uncharacterized protein</fullName>
    </submittedName>
</protein>
<evidence type="ECO:0000313" key="6">
    <source>
        <dbReference type="EMBL" id="KAJ8975511.1"/>
    </source>
</evidence>
<comment type="caution">
    <text evidence="6">The sequence shown here is derived from an EMBL/GenBank/DDBJ whole genome shotgun (WGS) entry which is preliminary data.</text>
</comment>
<dbReference type="InterPro" id="IPR045002">
    <property type="entry name" value="Ech1-like"/>
</dbReference>
<keyword evidence="7" id="KW-1185">Reference proteome</keyword>
<proteinExistence type="inferred from homology"/>
<dbReference type="PANTHER" id="PTHR43149">
    <property type="entry name" value="ENOYL-COA HYDRATASE"/>
    <property type="match status" value="1"/>
</dbReference>
<dbReference type="CDD" id="cd06558">
    <property type="entry name" value="crotonase-like"/>
    <property type="match status" value="1"/>
</dbReference>
<dbReference type="EMBL" id="JAPWTJ010000811">
    <property type="protein sequence ID" value="KAJ8975511.1"/>
    <property type="molecule type" value="Genomic_DNA"/>
</dbReference>
<evidence type="ECO:0000256" key="1">
    <source>
        <dbReference type="ARBA" id="ARBA00005005"/>
    </source>
</evidence>
<evidence type="ECO:0000256" key="4">
    <source>
        <dbReference type="ARBA" id="ARBA00023098"/>
    </source>
</evidence>
<keyword evidence="5" id="KW-0413">Isomerase</keyword>
<reference evidence="6" key="1">
    <citation type="journal article" date="2023" name="Insect Mol. Biol.">
        <title>Genome sequencing provides insights into the evolution of gene families encoding plant cell wall-degrading enzymes in longhorned beetles.</title>
        <authorList>
            <person name="Shin N.R."/>
            <person name="Okamura Y."/>
            <person name="Kirsch R."/>
            <person name="Pauchet Y."/>
        </authorList>
    </citation>
    <scope>NUCLEOTIDE SEQUENCE</scope>
    <source>
        <strain evidence="6">MMC_N1</strain>
    </source>
</reference>
<comment type="similarity">
    <text evidence="2">Belongs to the enoyl-CoA hydratase/isomerase family.</text>
</comment>
<gene>
    <name evidence="6" type="ORF">NQ317_010626</name>
</gene>
<organism evidence="6 7">
    <name type="scientific">Molorchus minor</name>
    <dbReference type="NCBI Taxonomy" id="1323400"/>
    <lineage>
        <taxon>Eukaryota</taxon>
        <taxon>Metazoa</taxon>
        <taxon>Ecdysozoa</taxon>
        <taxon>Arthropoda</taxon>
        <taxon>Hexapoda</taxon>
        <taxon>Insecta</taxon>
        <taxon>Pterygota</taxon>
        <taxon>Neoptera</taxon>
        <taxon>Endopterygota</taxon>
        <taxon>Coleoptera</taxon>
        <taxon>Polyphaga</taxon>
        <taxon>Cucujiformia</taxon>
        <taxon>Chrysomeloidea</taxon>
        <taxon>Cerambycidae</taxon>
        <taxon>Lamiinae</taxon>
        <taxon>Monochamini</taxon>
        <taxon>Molorchus</taxon>
    </lineage>
</organism>
<dbReference type="SUPFAM" id="SSF52096">
    <property type="entry name" value="ClpP/crotonase"/>
    <property type="match status" value="1"/>
</dbReference>
<accession>A0ABQ9JBH1</accession>
<dbReference type="Gene3D" id="1.10.12.10">
    <property type="entry name" value="Lyase 2-enoyl-coa Hydratase, Chain A, domain 2"/>
    <property type="match status" value="1"/>
</dbReference>
<dbReference type="InterPro" id="IPR029045">
    <property type="entry name" value="ClpP/crotonase-like_dom_sf"/>
</dbReference>
<dbReference type="InterPro" id="IPR014748">
    <property type="entry name" value="Enoyl-CoA_hydra_C"/>
</dbReference>
<dbReference type="Pfam" id="PF00378">
    <property type="entry name" value="ECH_1"/>
    <property type="match status" value="1"/>
</dbReference>
<evidence type="ECO:0000313" key="7">
    <source>
        <dbReference type="Proteomes" id="UP001162164"/>
    </source>
</evidence>
<keyword evidence="3" id="KW-0276">Fatty acid metabolism</keyword>
<evidence type="ECO:0000256" key="5">
    <source>
        <dbReference type="ARBA" id="ARBA00023235"/>
    </source>
</evidence>
<dbReference type="PANTHER" id="PTHR43149:SF1">
    <property type="entry name" value="DELTA(3,5)-DELTA(2,4)-DIENOYL-COA ISOMERASE, MITOCHONDRIAL"/>
    <property type="match status" value="1"/>
</dbReference>
<name>A0ABQ9JBH1_9CUCU</name>
<dbReference type="InterPro" id="IPR001753">
    <property type="entry name" value="Enoyl-CoA_hydra/iso"/>
</dbReference>